<reference evidence="2" key="1">
    <citation type="submission" date="2022-03" db="EMBL/GenBank/DDBJ databases">
        <authorList>
            <person name="Tunstrom K."/>
        </authorList>
    </citation>
    <scope>NUCLEOTIDE SEQUENCE</scope>
</reference>
<protein>
    <submittedName>
        <fullName evidence="2">Uncharacterized protein</fullName>
    </submittedName>
</protein>
<sequence>MLRTHRRWCVHPMRELGLYSPCSLPGCVFSIFFPIFILSGNEATPVAGSDCPLRLFSPVVAISNGIFRFVRHSAARDKTR</sequence>
<organism evidence="2 3">
    <name type="scientific">Euphydryas editha</name>
    <name type="common">Edith's checkerspot</name>
    <dbReference type="NCBI Taxonomy" id="104508"/>
    <lineage>
        <taxon>Eukaryota</taxon>
        <taxon>Metazoa</taxon>
        <taxon>Ecdysozoa</taxon>
        <taxon>Arthropoda</taxon>
        <taxon>Hexapoda</taxon>
        <taxon>Insecta</taxon>
        <taxon>Pterygota</taxon>
        <taxon>Neoptera</taxon>
        <taxon>Endopterygota</taxon>
        <taxon>Lepidoptera</taxon>
        <taxon>Glossata</taxon>
        <taxon>Ditrysia</taxon>
        <taxon>Papilionoidea</taxon>
        <taxon>Nymphalidae</taxon>
        <taxon>Nymphalinae</taxon>
        <taxon>Euphydryas</taxon>
    </lineage>
</organism>
<proteinExistence type="predicted"/>
<evidence type="ECO:0000313" key="2">
    <source>
        <dbReference type="EMBL" id="CAH2108009.1"/>
    </source>
</evidence>
<feature type="transmembrane region" description="Helical" evidence="1">
    <location>
        <begin position="16"/>
        <end position="40"/>
    </location>
</feature>
<gene>
    <name evidence="2" type="ORF">EEDITHA_LOCUS21983</name>
</gene>
<keyword evidence="1" id="KW-1133">Transmembrane helix</keyword>
<evidence type="ECO:0000256" key="1">
    <source>
        <dbReference type="SAM" id="Phobius"/>
    </source>
</evidence>
<dbReference type="EMBL" id="CAKOGL010000031">
    <property type="protein sequence ID" value="CAH2108009.1"/>
    <property type="molecule type" value="Genomic_DNA"/>
</dbReference>
<keyword evidence="1" id="KW-0812">Transmembrane</keyword>
<feature type="transmembrane region" description="Helical" evidence="1">
    <location>
        <begin position="52"/>
        <end position="70"/>
    </location>
</feature>
<dbReference type="Proteomes" id="UP001153954">
    <property type="component" value="Unassembled WGS sequence"/>
</dbReference>
<evidence type="ECO:0000313" key="3">
    <source>
        <dbReference type="Proteomes" id="UP001153954"/>
    </source>
</evidence>
<keyword evidence="1" id="KW-0472">Membrane</keyword>
<keyword evidence="3" id="KW-1185">Reference proteome</keyword>
<name>A0AAU9V9J1_EUPED</name>
<dbReference type="AlphaFoldDB" id="A0AAU9V9J1"/>
<comment type="caution">
    <text evidence="2">The sequence shown here is derived from an EMBL/GenBank/DDBJ whole genome shotgun (WGS) entry which is preliminary data.</text>
</comment>
<accession>A0AAU9V9J1</accession>